<feature type="region of interest" description="Disordered" evidence="1">
    <location>
        <begin position="387"/>
        <end position="422"/>
    </location>
</feature>
<organism evidence="2 3">
    <name type="scientific">Papilio machaon</name>
    <name type="common">Old World swallowtail butterfly</name>
    <dbReference type="NCBI Taxonomy" id="76193"/>
    <lineage>
        <taxon>Eukaryota</taxon>
        <taxon>Metazoa</taxon>
        <taxon>Ecdysozoa</taxon>
        <taxon>Arthropoda</taxon>
        <taxon>Hexapoda</taxon>
        <taxon>Insecta</taxon>
        <taxon>Pterygota</taxon>
        <taxon>Neoptera</taxon>
        <taxon>Endopterygota</taxon>
        <taxon>Lepidoptera</taxon>
        <taxon>Glossata</taxon>
        <taxon>Ditrysia</taxon>
        <taxon>Papilionoidea</taxon>
        <taxon>Papilionidae</taxon>
        <taxon>Papilioninae</taxon>
        <taxon>Papilio</taxon>
    </lineage>
</organism>
<gene>
    <name evidence="2" type="ORF">RR48_10379</name>
</gene>
<dbReference type="Proteomes" id="UP000053240">
    <property type="component" value="Unassembled WGS sequence"/>
</dbReference>
<sequence>MQVEQEVVGEVGQLPLMLRAMVAIGEPRTQHAPRFGHKMAAGPRILPHPHDMPSAGIPGRTELGNTNVAVELKTGLPNTRRDSGISSGSSLYSARSSDISRKSSQASVVSGAVSAGGAGAVPRLLHHHNNVYDQLSPDSSRRSSQVSCVGYAPPPSSALAAVQAVCALDRWMDGCLFEDISRKSSQASVVSGAVSAGGTGAVPRLLHHHNNVYDQLSPDSSRRSSQVSCVGYAPPPSSALAAVQAVRTSQGNQAVLLRGVTCSEVRAEELALELEAEVQVKQEARRLSEQSNLSDQHAYQPYPCAADEVGDAPFQFKTENDHEAVTYKESRSNSTNTVVTTAQVHHPNQEVNLEQVAEGEMVENKLVIPDEMMQYLNQSILATDTVTPAKTDPADPEPKDKDQPTKDNAGDTKNINNSSDKISEVATSDDSLLKNLGAIGSDLNISDIPVDLRSLDVSMSGNSGSLLAKTPEDKSTPIQEQVIPEVVKEKCEQDFSQPPNTNASNNPLQSLQTMTANQTEQSNRMRKNNPLPQKTAMSPKTIVMTPQNVLSPSLTHGMLSPQSLPHSAMSPQSGMSPHNIQSGMSPHMPHVMSPPSVYNVMSPQSVMSVMSPQHNAMSPQSMQSLMSPQMPNQMMMSPRHNNIGSPMSQNIASPMMNIASPMSHGMASPMHPGLQSPLTSPMVQNMSNMTMNGTPVPNQTQNVMMSMNQINQNQMSGAPYVNNRQTCNAKMPNKNYSNVPPNQYQNQNYGPVPPYPGQVQNQNMRNQQNMQQQYQMMQYNQNQMPRQGQMVQNQPNMTYNQMMNYQSVNYHNQMQTSRSSAMSTDNSANIRTMNSYCEQLNQMPPQNPYNQNMQYPQPPPYNSIVNAANVMGPPPPKNNHQYNQAMMNNNQYYNHQRPYNQWDYPGNQFNKHNMQKSVQNSVNMSTGSQKPVNGTRVSMNCNQMKSDQQTDCSMNSVRSQNQTSEVQVWDISQSQIEASNGRKKNQNTMRQDTYQRTLEYVESCENWKSSEMVSSSTHPLQADNMVVNDLQTSLSSFYEENQYLQMIQ</sequence>
<name>A0A194RHI1_PAPMA</name>
<dbReference type="InParanoid" id="A0A194RHI1"/>
<evidence type="ECO:0000256" key="1">
    <source>
        <dbReference type="SAM" id="MobiDB-lite"/>
    </source>
</evidence>
<dbReference type="EMBL" id="KQ460207">
    <property type="protein sequence ID" value="KPJ16780.1"/>
    <property type="molecule type" value="Genomic_DNA"/>
</dbReference>
<keyword evidence="3" id="KW-1185">Reference proteome</keyword>
<accession>A0A194RHI1</accession>
<evidence type="ECO:0000313" key="3">
    <source>
        <dbReference type="Proteomes" id="UP000053240"/>
    </source>
</evidence>
<protein>
    <submittedName>
        <fullName evidence="2">Transcriptional activator cubitus interruptus</fullName>
    </submittedName>
</protein>
<feature type="compositionally biased region" description="Basic and acidic residues" evidence="1">
    <location>
        <begin position="392"/>
        <end position="410"/>
    </location>
</feature>
<dbReference type="STRING" id="76193.A0A194RHI1"/>
<reference evidence="2 3" key="1">
    <citation type="journal article" date="2015" name="Nat. Commun.">
        <title>Outbred genome sequencing and CRISPR/Cas9 gene editing in butterflies.</title>
        <authorList>
            <person name="Li X."/>
            <person name="Fan D."/>
            <person name="Zhang W."/>
            <person name="Liu G."/>
            <person name="Zhang L."/>
            <person name="Zhao L."/>
            <person name="Fang X."/>
            <person name="Chen L."/>
            <person name="Dong Y."/>
            <person name="Chen Y."/>
            <person name="Ding Y."/>
            <person name="Zhao R."/>
            <person name="Feng M."/>
            <person name="Zhu Y."/>
            <person name="Feng Y."/>
            <person name="Jiang X."/>
            <person name="Zhu D."/>
            <person name="Xiang H."/>
            <person name="Feng X."/>
            <person name="Li S."/>
            <person name="Wang J."/>
            <person name="Zhang G."/>
            <person name="Kronforst M.R."/>
            <person name="Wang W."/>
        </authorList>
    </citation>
    <scope>NUCLEOTIDE SEQUENCE [LARGE SCALE GENOMIC DNA]</scope>
    <source>
        <strain evidence="2">Ya'a_city_454_Pm</strain>
        <tissue evidence="2">Whole body</tissue>
    </source>
</reference>
<feature type="compositionally biased region" description="Polar residues" evidence="1">
    <location>
        <begin position="411"/>
        <end position="422"/>
    </location>
</feature>
<evidence type="ECO:0000313" key="2">
    <source>
        <dbReference type="EMBL" id="KPJ16780.1"/>
    </source>
</evidence>
<proteinExistence type="predicted"/>
<dbReference type="AlphaFoldDB" id="A0A194RHI1"/>